<keyword evidence="3" id="KW-1185">Reference proteome</keyword>
<sequence>MPGTPPIKKQQQLLAQLAAVRQQIREDKERVEWDRAEQEKAEREPRVREEVELLERERAQLEKELAEWQRGEKERGEKERARKPTSGCVETPRSSPEAGPSKCHRDDNNNNNIVDIIPKRKRARTETMWAPAKKSCAECKEKRIACLFSVGRSRARACHACARSKTKCTGGQRADKTPTVVISDDEPPMAPASPSTPRKKVALAEKPTEKAGPAPRPSSKAWGKKREMTAEREERERKQRERERKEKELDDATAPKEADLPFSRRAQREITILKTLRFAMSKIRQF</sequence>
<dbReference type="AlphaFoldDB" id="A0A4Q9PHC2"/>
<protein>
    <submittedName>
        <fullName evidence="2">Uncharacterized protein</fullName>
    </submittedName>
</protein>
<organism evidence="2 3">
    <name type="scientific">Dichomitus squalens</name>
    <dbReference type="NCBI Taxonomy" id="114155"/>
    <lineage>
        <taxon>Eukaryota</taxon>
        <taxon>Fungi</taxon>
        <taxon>Dikarya</taxon>
        <taxon>Basidiomycota</taxon>
        <taxon>Agaricomycotina</taxon>
        <taxon>Agaricomycetes</taxon>
        <taxon>Polyporales</taxon>
        <taxon>Polyporaceae</taxon>
        <taxon>Dichomitus</taxon>
    </lineage>
</organism>
<feature type="compositionally biased region" description="Basic and acidic residues" evidence="1">
    <location>
        <begin position="65"/>
        <end position="82"/>
    </location>
</feature>
<feature type="region of interest" description="Disordered" evidence="1">
    <location>
        <begin position="162"/>
        <end position="267"/>
    </location>
</feature>
<evidence type="ECO:0000256" key="1">
    <source>
        <dbReference type="SAM" id="MobiDB-lite"/>
    </source>
</evidence>
<reference evidence="2 3" key="1">
    <citation type="submission" date="2019-01" db="EMBL/GenBank/DDBJ databases">
        <title>Draft genome sequences of three monokaryotic isolates of the white-rot basidiomycete fungus Dichomitus squalens.</title>
        <authorList>
            <consortium name="DOE Joint Genome Institute"/>
            <person name="Lopez S.C."/>
            <person name="Andreopoulos B."/>
            <person name="Pangilinan J."/>
            <person name="Lipzen A."/>
            <person name="Riley R."/>
            <person name="Ahrendt S."/>
            <person name="Ng V."/>
            <person name="Barry K."/>
            <person name="Daum C."/>
            <person name="Grigoriev I.V."/>
            <person name="Hilden K.S."/>
            <person name="Makela M.R."/>
            <person name="de Vries R.P."/>
        </authorList>
    </citation>
    <scope>NUCLEOTIDE SEQUENCE [LARGE SCALE GENOMIC DNA]</scope>
    <source>
        <strain evidence="2 3">CBS 464.89</strain>
    </source>
</reference>
<evidence type="ECO:0000313" key="3">
    <source>
        <dbReference type="Proteomes" id="UP000292082"/>
    </source>
</evidence>
<name>A0A4Q9PHC2_9APHY</name>
<dbReference type="Proteomes" id="UP000292082">
    <property type="component" value="Unassembled WGS sequence"/>
</dbReference>
<feature type="region of interest" description="Disordered" evidence="1">
    <location>
        <begin position="65"/>
        <end position="132"/>
    </location>
</feature>
<accession>A0A4Q9PHC2</accession>
<feature type="compositionally biased region" description="Basic and acidic residues" evidence="1">
    <location>
        <begin position="224"/>
        <end position="259"/>
    </location>
</feature>
<gene>
    <name evidence="2" type="ORF">BD310DRAFT_981380</name>
</gene>
<proteinExistence type="predicted"/>
<feature type="region of interest" description="Disordered" evidence="1">
    <location>
        <begin position="26"/>
        <end position="49"/>
    </location>
</feature>
<dbReference type="EMBL" id="ML145226">
    <property type="protein sequence ID" value="TBU53067.1"/>
    <property type="molecule type" value="Genomic_DNA"/>
</dbReference>
<evidence type="ECO:0000313" key="2">
    <source>
        <dbReference type="EMBL" id="TBU53067.1"/>
    </source>
</evidence>